<comment type="caution">
    <text evidence="2">The sequence shown here is derived from an EMBL/GenBank/DDBJ whole genome shotgun (WGS) entry which is preliminary data.</text>
</comment>
<evidence type="ECO:0000313" key="3">
    <source>
        <dbReference type="Proteomes" id="UP000029644"/>
    </source>
</evidence>
<proteinExistence type="predicted"/>
<accession>A0A090V7M0</accession>
<dbReference type="RefSeq" id="WP_152596502.1">
    <property type="nucleotide sequence ID" value="NZ_BBNQ01000001.1"/>
</dbReference>
<organism evidence="2 3">
    <name type="scientific">Algibacter lectus</name>
    <dbReference type="NCBI Taxonomy" id="221126"/>
    <lineage>
        <taxon>Bacteria</taxon>
        <taxon>Pseudomonadati</taxon>
        <taxon>Bacteroidota</taxon>
        <taxon>Flavobacteriia</taxon>
        <taxon>Flavobacteriales</taxon>
        <taxon>Flavobacteriaceae</taxon>
        <taxon>Algibacter</taxon>
    </lineage>
</organism>
<dbReference type="Proteomes" id="UP000029644">
    <property type="component" value="Unassembled WGS sequence"/>
</dbReference>
<dbReference type="EMBL" id="BBNQ01000001">
    <property type="protein sequence ID" value="GAL60870.1"/>
    <property type="molecule type" value="Genomic_DNA"/>
</dbReference>
<evidence type="ECO:0000313" key="2">
    <source>
        <dbReference type="EMBL" id="GAL60870.1"/>
    </source>
</evidence>
<dbReference type="AlphaFoldDB" id="A0A090V7M0"/>
<gene>
    <name evidence="2" type="ORF">JCM19300_3808</name>
</gene>
<sequence>MKTILKTTIVLLLVLGFSATSVAQNNKKNTKRTTVTKTVTKTTTKQSLFHEVKSLTKHLQEK</sequence>
<name>A0A090V7M0_9FLAO</name>
<feature type="signal peptide" evidence="1">
    <location>
        <begin position="1"/>
        <end position="23"/>
    </location>
</feature>
<feature type="chain" id="PRO_5001865040" evidence="1">
    <location>
        <begin position="24"/>
        <end position="62"/>
    </location>
</feature>
<evidence type="ECO:0000256" key="1">
    <source>
        <dbReference type="SAM" id="SignalP"/>
    </source>
</evidence>
<keyword evidence="1" id="KW-0732">Signal</keyword>
<reference evidence="2 3" key="1">
    <citation type="journal article" date="2014" name="Genome Announc.">
        <title>Draft Genome Sequences of Marine Flavobacterium Algibacter lectus Strains SS8 and NR4.</title>
        <authorList>
            <person name="Takatani N."/>
            <person name="Nakanishi M."/>
            <person name="Meirelles P."/>
            <person name="Mino S."/>
            <person name="Suda W."/>
            <person name="Oshima K."/>
            <person name="Hattori M."/>
            <person name="Ohkuma M."/>
            <person name="Hosokawa M."/>
            <person name="Miyashita K."/>
            <person name="Thompson F.L."/>
            <person name="Niwa A."/>
            <person name="Sawabe T."/>
            <person name="Sawabe T."/>
        </authorList>
    </citation>
    <scope>NUCLEOTIDE SEQUENCE [LARGE SCALE GENOMIC DNA]</scope>
    <source>
        <strain evidence="2 3">JCM 19300</strain>
    </source>
</reference>
<protein>
    <submittedName>
        <fullName evidence="2">Uncharacterized protein</fullName>
    </submittedName>
</protein>